<dbReference type="GO" id="GO:0006508">
    <property type="term" value="P:proteolysis"/>
    <property type="evidence" value="ECO:0007669"/>
    <property type="project" value="UniProtKB-KW"/>
</dbReference>
<dbReference type="InParanoid" id="A0A6C2YTQ3"/>
<proteinExistence type="inferred from homology"/>
<evidence type="ECO:0000256" key="3">
    <source>
        <dbReference type="ARBA" id="ARBA00022801"/>
    </source>
</evidence>
<dbReference type="SUPFAM" id="SSF50156">
    <property type="entry name" value="PDZ domain-like"/>
    <property type="match status" value="1"/>
</dbReference>
<protein>
    <recommendedName>
        <fullName evidence="5">PDZ domain-containing protein</fullName>
    </recommendedName>
</protein>
<gene>
    <name evidence="6" type="ORF">GMBLW1_46900</name>
</gene>
<dbReference type="EMBL" id="LR586016">
    <property type="protein sequence ID" value="VIP04503.1"/>
    <property type="molecule type" value="Genomic_DNA"/>
</dbReference>
<dbReference type="InterPro" id="IPR036034">
    <property type="entry name" value="PDZ_sf"/>
</dbReference>
<feature type="domain" description="PDZ" evidence="5">
    <location>
        <begin position="255"/>
        <end position="312"/>
    </location>
</feature>
<keyword evidence="3" id="KW-0378">Hydrolase</keyword>
<organism evidence="6">
    <name type="scientific">Tuwongella immobilis</name>
    <dbReference type="NCBI Taxonomy" id="692036"/>
    <lineage>
        <taxon>Bacteria</taxon>
        <taxon>Pseudomonadati</taxon>
        <taxon>Planctomycetota</taxon>
        <taxon>Planctomycetia</taxon>
        <taxon>Gemmatales</taxon>
        <taxon>Gemmataceae</taxon>
        <taxon>Tuwongella</taxon>
    </lineage>
</organism>
<dbReference type="InterPro" id="IPR029045">
    <property type="entry name" value="ClpP/crotonase-like_dom_sf"/>
</dbReference>
<comment type="similarity">
    <text evidence="1">Belongs to the peptidase S41A family.</text>
</comment>
<sequence length="547" mass="60852">MTERWTRIRTWRLFLLTCFVASGVHSLAPVRAENGTHLPASESERKQRTLRDQADQLVAAQRWEDALSLYLQLAANERFPELRERIQLCLRHVLQLRRLHDPAIHAQFVNLPLARALDVYAEAITRLQQNYLDRERSLPGRLVRLGLESISAALEDAQFRQRYCPIASESELRIFQAKLRDGWQNRAVQSGRDARSLLSEIVFQAKRDLHFAPPGALILEALSGACEGLDEYTSFQSPETLVAEAARPLSEFASYGITLQIDGDQLRVADIRSGSMAATQGLLHKGDRILRINRNRIERPSAMRIAEWVRATFTSTVELEVQPVEAEDRMVVRVPNDLPTVVGARIIRDAVGYLHLNGFRESSISEVDAALNQLRAAGMKSLILDLRGNPGGQFLIAVQVAERFLPDGIIVSTQGQLEELNRTYTAQSGPNAWIHPMIVLIDSETASSAEVLAAALKENQRATLIGTVTYGKGLLQAMIPLMTGAKRDDMGQPTPQNGALRVSIGRLLTPMGTPIQSQGVSPNVVEPHRDRQLELAIEQASRLASMR</sequence>
<keyword evidence="4" id="KW-0720">Serine protease</keyword>
<dbReference type="PANTHER" id="PTHR32060">
    <property type="entry name" value="TAIL-SPECIFIC PROTEASE"/>
    <property type="match status" value="1"/>
</dbReference>
<name>A0A6C2YTQ3_9BACT</name>
<dbReference type="InterPro" id="IPR005151">
    <property type="entry name" value="Tail-specific_protease"/>
</dbReference>
<evidence type="ECO:0000313" key="7">
    <source>
        <dbReference type="Proteomes" id="UP000464378"/>
    </source>
</evidence>
<evidence type="ECO:0000256" key="2">
    <source>
        <dbReference type="ARBA" id="ARBA00022670"/>
    </source>
</evidence>
<accession>A0A6C2YTQ3</accession>
<dbReference type="Pfam" id="PF03572">
    <property type="entry name" value="Peptidase_S41"/>
    <property type="match status" value="1"/>
</dbReference>
<dbReference type="GO" id="GO:0007165">
    <property type="term" value="P:signal transduction"/>
    <property type="evidence" value="ECO:0007669"/>
    <property type="project" value="TreeGrafter"/>
</dbReference>
<evidence type="ECO:0000313" key="6">
    <source>
        <dbReference type="EMBL" id="VIP04503.1"/>
    </source>
</evidence>
<dbReference type="GO" id="GO:0030288">
    <property type="term" value="C:outer membrane-bounded periplasmic space"/>
    <property type="evidence" value="ECO:0007669"/>
    <property type="project" value="TreeGrafter"/>
</dbReference>
<dbReference type="GO" id="GO:0008236">
    <property type="term" value="F:serine-type peptidase activity"/>
    <property type="evidence" value="ECO:0007669"/>
    <property type="project" value="UniProtKB-KW"/>
</dbReference>
<keyword evidence="7" id="KW-1185">Reference proteome</keyword>
<dbReference type="KEGG" id="tim:GMBLW1_46900"/>
<dbReference type="Gene3D" id="2.30.42.10">
    <property type="match status" value="1"/>
</dbReference>
<dbReference type="Gene3D" id="3.30.750.44">
    <property type="match status" value="1"/>
</dbReference>
<dbReference type="InterPro" id="IPR004447">
    <property type="entry name" value="Peptidase_S41A"/>
</dbReference>
<dbReference type="RefSeq" id="WP_162659578.1">
    <property type="nucleotide sequence ID" value="NZ_LR593887.1"/>
</dbReference>
<dbReference type="GO" id="GO:0004175">
    <property type="term" value="F:endopeptidase activity"/>
    <property type="evidence" value="ECO:0007669"/>
    <property type="project" value="TreeGrafter"/>
</dbReference>
<dbReference type="Pfam" id="PF00595">
    <property type="entry name" value="PDZ"/>
    <property type="match status" value="1"/>
</dbReference>
<dbReference type="EMBL" id="LR593887">
    <property type="protein sequence ID" value="VTS06368.1"/>
    <property type="molecule type" value="Genomic_DNA"/>
</dbReference>
<dbReference type="SUPFAM" id="SSF52096">
    <property type="entry name" value="ClpP/crotonase"/>
    <property type="match status" value="1"/>
</dbReference>
<dbReference type="SMART" id="SM00245">
    <property type="entry name" value="TSPc"/>
    <property type="match status" value="1"/>
</dbReference>
<evidence type="ECO:0000259" key="5">
    <source>
        <dbReference type="PROSITE" id="PS50106"/>
    </source>
</evidence>
<dbReference type="AlphaFoldDB" id="A0A6C2YTQ3"/>
<keyword evidence="2 6" id="KW-0645">Protease</keyword>
<reference evidence="6" key="1">
    <citation type="submission" date="2019-04" db="EMBL/GenBank/DDBJ databases">
        <authorList>
            <consortium name="Science for Life Laboratories"/>
        </authorList>
    </citation>
    <scope>NUCLEOTIDE SEQUENCE</scope>
    <source>
        <strain evidence="6">MBLW1</strain>
    </source>
</reference>
<evidence type="ECO:0000256" key="4">
    <source>
        <dbReference type="ARBA" id="ARBA00022825"/>
    </source>
</evidence>
<dbReference type="Gene3D" id="3.90.226.10">
    <property type="entry name" value="2-enoyl-CoA Hydratase, Chain A, domain 1"/>
    <property type="match status" value="1"/>
</dbReference>
<dbReference type="Proteomes" id="UP000464378">
    <property type="component" value="Chromosome"/>
</dbReference>
<dbReference type="SMART" id="SM00228">
    <property type="entry name" value="PDZ"/>
    <property type="match status" value="1"/>
</dbReference>
<dbReference type="InterPro" id="IPR001478">
    <property type="entry name" value="PDZ"/>
</dbReference>
<dbReference type="PROSITE" id="PS50106">
    <property type="entry name" value="PDZ"/>
    <property type="match status" value="1"/>
</dbReference>
<dbReference type="CDD" id="cd07560">
    <property type="entry name" value="Peptidase_S41_CPP"/>
    <property type="match status" value="1"/>
</dbReference>
<evidence type="ECO:0000256" key="1">
    <source>
        <dbReference type="ARBA" id="ARBA00009179"/>
    </source>
</evidence>
<dbReference type="PANTHER" id="PTHR32060:SF30">
    <property type="entry name" value="CARBOXY-TERMINAL PROCESSING PROTEASE CTPA"/>
    <property type="match status" value="1"/>
</dbReference>